<keyword evidence="3" id="KW-1185">Reference proteome</keyword>
<organism evidence="2 3">
    <name type="scientific">Verticillium dahliae (strain VdLs.17 / ATCC MYA-4575 / FGSC 10137)</name>
    <name type="common">Verticillium wilt</name>
    <dbReference type="NCBI Taxonomy" id="498257"/>
    <lineage>
        <taxon>Eukaryota</taxon>
        <taxon>Fungi</taxon>
        <taxon>Dikarya</taxon>
        <taxon>Ascomycota</taxon>
        <taxon>Pezizomycotina</taxon>
        <taxon>Sordariomycetes</taxon>
        <taxon>Hypocreomycetidae</taxon>
        <taxon>Glomerellales</taxon>
        <taxon>Plectosphaerellaceae</taxon>
        <taxon>Verticillium</taxon>
    </lineage>
</organism>
<dbReference type="eggNOG" id="ENOG502RZNG">
    <property type="taxonomic scope" value="Eukaryota"/>
</dbReference>
<dbReference type="HOGENOM" id="CLU_352738_0_0_1"/>
<evidence type="ECO:0000256" key="1">
    <source>
        <dbReference type="SAM" id="MobiDB-lite"/>
    </source>
</evidence>
<dbReference type="InParanoid" id="G2X3Q1"/>
<feature type="region of interest" description="Disordered" evidence="1">
    <location>
        <begin position="249"/>
        <end position="275"/>
    </location>
</feature>
<dbReference type="RefSeq" id="XP_009652537.1">
    <property type="nucleotide sequence ID" value="XM_009654242.1"/>
</dbReference>
<dbReference type="GeneID" id="20706101"/>
<feature type="compositionally biased region" description="Polar residues" evidence="1">
    <location>
        <begin position="250"/>
        <end position="273"/>
    </location>
</feature>
<evidence type="ECO:0000313" key="3">
    <source>
        <dbReference type="Proteomes" id="UP000001611"/>
    </source>
</evidence>
<dbReference type="Proteomes" id="UP000001611">
    <property type="component" value="Chromosome 3"/>
</dbReference>
<dbReference type="AlphaFoldDB" id="G2X3Q1"/>
<feature type="compositionally biased region" description="Polar residues" evidence="1">
    <location>
        <begin position="45"/>
        <end position="60"/>
    </location>
</feature>
<reference evidence="2 3" key="1">
    <citation type="submission" date="2008-03" db="EMBL/GenBank/DDBJ databases">
        <title>The Genome Sequence of Verticillium dahliae VdLs.17.</title>
        <authorList>
            <consortium name="The Broad Institute Genome Sequencing Platform"/>
            <person name="Ma L.-J.J."/>
            <person name="Klosterman S.J."/>
            <person name="Subbarao K."/>
            <person name="Dobinson K."/>
            <person name="Veronese P."/>
            <person name="Kang S."/>
            <person name="Gold S.E."/>
            <person name="Young S."/>
            <person name="Jaffe D."/>
            <person name="Gnerre S."/>
            <person name="Berlin A."/>
            <person name="Heiman D."/>
            <person name="Hepburn T."/>
            <person name="Sykes S."/>
            <person name="Alvarado L."/>
            <person name="Kodira C.D."/>
            <person name="Lander E."/>
            <person name="Galagan J."/>
            <person name="Nusbaum C."/>
            <person name="Birren B."/>
        </authorList>
    </citation>
    <scope>NUCLEOTIDE SEQUENCE [LARGE SCALE GENOMIC DNA]</scope>
    <source>
        <strain evidence="3">VdLs.17 / ATCC MYA-4575 / FGSC 10137</strain>
    </source>
</reference>
<dbReference type="STRING" id="498257.G2X3Q1"/>
<name>G2X3Q1_VERDV</name>
<dbReference type="EMBL" id="DS572702">
    <property type="protein sequence ID" value="EGY23200.1"/>
    <property type="molecule type" value="Genomic_DNA"/>
</dbReference>
<dbReference type="OrthoDB" id="194358at2759"/>
<protein>
    <recommendedName>
        <fullName evidence="4">Clr5 domain-containing protein</fullName>
    </recommendedName>
</protein>
<proteinExistence type="predicted"/>
<evidence type="ECO:0000313" key="2">
    <source>
        <dbReference type="EMBL" id="EGY23200.1"/>
    </source>
</evidence>
<dbReference type="KEGG" id="vda:VDAG_04638"/>
<evidence type="ECO:0008006" key="4">
    <source>
        <dbReference type="Google" id="ProtNLM"/>
    </source>
</evidence>
<feature type="region of interest" description="Disordered" evidence="1">
    <location>
        <begin position="31"/>
        <end position="73"/>
    </location>
</feature>
<sequence length="797" mass="89395">MTTHIGNRALPPKNRARIYRGDFWHDFSQTDQQQLANVRSKRNGQHLQGGSMAQNSGSPHNKSRSHGQGVRSVQATPTEYYSPYHYPSETPAFHVRERTTCNDYSTSYDWTQPPTQPADFPADDFGSHEYPDDDLFYSATQSEGVLPNSFDVSDTHRLYQAYNLDPSLGVPLQPSTSCVDVPGSMPSTTAEGLLPAQYESSGFWNDPSFSTVSSFPHTGGSVGTIESFDPITDQAAHDSLPHIISFEESAPTSTHRPLSSSGVHTSNTSQKVNPQVHFQDPRLTRVDATKVQPPIKGSLKAACHWSPVSGTSSNRNMGGIQANDSRAISRPTQALEGGYPHNERATRIRSNVSIQPYAVRMPPTLTKASPKMYKTRFSQWGFVKNNTEDEVKMLLSTKFERDAEGKISEFTRNGKVVNLATYLRRKGVTEYDLVDFETASELPSHIRVRTPSPPPAPGYLRSPDLIRAQEILVINMRKALMHCQQNDRSDAHQHGWASLLLWGAGSSHMLFEAGKLFEQQRNDLAGNLLMHAFRRLEVDLRQLSAQGIKELLFGMSNRHPGMMTALSRYLAAYATRNYERLHPLRLIFTNMYQIRQKHGPAALSSLIWSAMPSVAEEIESTYGSQSPLAVRTWMDLSMLYDHTSTYRMSHLYDQLGHLSHKYVSSTEDDMAFRYVRIQLSAFADQSGNAHREQLVTTWNYCVANKLVFGIRGRPDVYCYHSVLQIKPWMKRVRQRYGQTLKSTELLLSCKMICCFAEDPHPVEHVDETDTLDAHPLLRLPVCLAGLRPSSSTAPAAA</sequence>
<dbReference type="OMA" id="FHARERT"/>
<gene>
    <name evidence="2" type="ORF">VDAG_04638</name>
</gene>
<accession>G2X3Q1</accession>